<dbReference type="RefSeq" id="WP_210683415.1">
    <property type="nucleotide sequence ID" value="NZ_JAGMWN010000011.1"/>
</dbReference>
<sequence length="47" mass="5061">MAETDSESLNALFEAMADCEDQLKPFSSELFPEGEPEEGAEIGGLEP</sequence>
<name>A0A8J7V5E7_9PROT</name>
<reference evidence="2" key="1">
    <citation type="submission" date="2021-04" db="EMBL/GenBank/DDBJ databases">
        <authorList>
            <person name="Zhang D.-C."/>
        </authorList>
    </citation>
    <scope>NUCLEOTIDE SEQUENCE</scope>
    <source>
        <strain evidence="2">CGMCC 1.15697</strain>
    </source>
</reference>
<dbReference type="EMBL" id="JAGMWN010000011">
    <property type="protein sequence ID" value="MBP5858829.1"/>
    <property type="molecule type" value="Genomic_DNA"/>
</dbReference>
<proteinExistence type="predicted"/>
<evidence type="ECO:0000313" key="2">
    <source>
        <dbReference type="EMBL" id="MBP5858829.1"/>
    </source>
</evidence>
<organism evidence="2 3">
    <name type="scientific">Marivibrio halodurans</name>
    <dbReference type="NCBI Taxonomy" id="2039722"/>
    <lineage>
        <taxon>Bacteria</taxon>
        <taxon>Pseudomonadati</taxon>
        <taxon>Pseudomonadota</taxon>
        <taxon>Alphaproteobacteria</taxon>
        <taxon>Rhodospirillales</taxon>
        <taxon>Rhodospirillaceae</taxon>
        <taxon>Marivibrio</taxon>
    </lineage>
</organism>
<evidence type="ECO:0000313" key="3">
    <source>
        <dbReference type="Proteomes" id="UP000672602"/>
    </source>
</evidence>
<keyword evidence="3" id="KW-1185">Reference proteome</keyword>
<accession>A0A8J7V5E7</accession>
<feature type="region of interest" description="Disordered" evidence="1">
    <location>
        <begin position="23"/>
        <end position="47"/>
    </location>
</feature>
<dbReference type="Proteomes" id="UP000672602">
    <property type="component" value="Unassembled WGS sequence"/>
</dbReference>
<comment type="caution">
    <text evidence="2">The sequence shown here is derived from an EMBL/GenBank/DDBJ whole genome shotgun (WGS) entry which is preliminary data.</text>
</comment>
<gene>
    <name evidence="2" type="ORF">KAJ83_17555</name>
</gene>
<dbReference type="AlphaFoldDB" id="A0A8J7V5E7"/>
<protein>
    <submittedName>
        <fullName evidence="2">Uncharacterized protein</fullName>
    </submittedName>
</protein>
<evidence type="ECO:0000256" key="1">
    <source>
        <dbReference type="SAM" id="MobiDB-lite"/>
    </source>
</evidence>